<organism evidence="2 3">
    <name type="scientific">Arsukibacterium tuosuense</name>
    <dbReference type="NCBI Taxonomy" id="1323745"/>
    <lineage>
        <taxon>Bacteria</taxon>
        <taxon>Pseudomonadati</taxon>
        <taxon>Pseudomonadota</taxon>
        <taxon>Gammaproteobacteria</taxon>
        <taxon>Chromatiales</taxon>
        <taxon>Chromatiaceae</taxon>
        <taxon>Arsukibacterium</taxon>
    </lineage>
</organism>
<dbReference type="InterPro" id="IPR052340">
    <property type="entry name" value="RNase_Y/CdgJ"/>
</dbReference>
<protein>
    <submittedName>
        <fullName evidence="2">HDIG domain-containing protein</fullName>
    </submittedName>
</protein>
<accession>A0A285ICK2</accession>
<dbReference type="RefSeq" id="WP_097110141.1">
    <property type="nucleotide sequence ID" value="NZ_OBEB01000001.1"/>
</dbReference>
<proteinExistence type="predicted"/>
<dbReference type="InterPro" id="IPR006675">
    <property type="entry name" value="HDIG_dom"/>
</dbReference>
<dbReference type="Proteomes" id="UP000219353">
    <property type="component" value="Unassembled WGS sequence"/>
</dbReference>
<dbReference type="PANTHER" id="PTHR33525:SF6">
    <property type="entry name" value="HDOD DOMAIN-CONTAINING PROTEIN"/>
    <property type="match status" value="1"/>
</dbReference>
<feature type="domain" description="HDOD" evidence="1">
    <location>
        <begin position="11"/>
        <end position="202"/>
    </location>
</feature>
<sequence>MQQMIEKATNLPSIPEVVQKLIASMNDDDVSTEKLANIITSDQAITAKVLRLANSARYGGQRKVGSVKDALVVLGRDALRTLVLSIGLVSSFKAPPSFDLKAYWRRSFMLANRAKWLAKLLKVDAEVAYTCGLLHGIGEYLIHIVKPDLAQVIDQQVAAGAPRRKTEQELFGFDYTTAGSELAKYWKFPDEIADAILWQQQPAGSGVLLPFASLIYLSRYMINHNEKVKDGVFDDFPVKLIHASHLSLEAVYARMTDFTEDDDDIMAMLLHNE</sequence>
<evidence type="ECO:0000259" key="1">
    <source>
        <dbReference type="PROSITE" id="PS51833"/>
    </source>
</evidence>
<dbReference type="Gene3D" id="1.10.3210.10">
    <property type="entry name" value="Hypothetical protein af1432"/>
    <property type="match status" value="1"/>
</dbReference>
<dbReference type="OrthoDB" id="598113at2"/>
<dbReference type="PANTHER" id="PTHR33525">
    <property type="match status" value="1"/>
</dbReference>
<evidence type="ECO:0000313" key="3">
    <source>
        <dbReference type="Proteomes" id="UP000219353"/>
    </source>
</evidence>
<dbReference type="PROSITE" id="PS51833">
    <property type="entry name" value="HDOD"/>
    <property type="match status" value="1"/>
</dbReference>
<dbReference type="InterPro" id="IPR013976">
    <property type="entry name" value="HDOD"/>
</dbReference>
<name>A0A285ICK2_9GAMM</name>
<gene>
    <name evidence="2" type="ORF">SAMN06297280_0934</name>
</gene>
<dbReference type="SUPFAM" id="SSF109604">
    <property type="entry name" value="HD-domain/PDEase-like"/>
    <property type="match status" value="1"/>
</dbReference>
<dbReference type="AlphaFoldDB" id="A0A285ICK2"/>
<evidence type="ECO:0000313" key="2">
    <source>
        <dbReference type="EMBL" id="SNY45663.1"/>
    </source>
</evidence>
<reference evidence="3" key="1">
    <citation type="submission" date="2017-09" db="EMBL/GenBank/DDBJ databases">
        <authorList>
            <person name="Varghese N."/>
            <person name="Submissions S."/>
        </authorList>
    </citation>
    <scope>NUCLEOTIDE SEQUENCE [LARGE SCALE GENOMIC DNA]</scope>
    <source>
        <strain evidence="3">CGMCC 1.12461</strain>
    </source>
</reference>
<keyword evidence="3" id="KW-1185">Reference proteome</keyword>
<dbReference type="NCBIfam" id="TIGR00277">
    <property type="entry name" value="HDIG"/>
    <property type="match status" value="1"/>
</dbReference>
<dbReference type="EMBL" id="OBEB01000001">
    <property type="protein sequence ID" value="SNY45663.1"/>
    <property type="molecule type" value="Genomic_DNA"/>
</dbReference>
<dbReference type="Pfam" id="PF08668">
    <property type="entry name" value="HDOD"/>
    <property type="match status" value="1"/>
</dbReference>